<feature type="transmembrane region" description="Helical" evidence="1">
    <location>
        <begin position="232"/>
        <end position="254"/>
    </location>
</feature>
<feature type="transmembrane region" description="Helical" evidence="1">
    <location>
        <begin position="151"/>
        <end position="172"/>
    </location>
</feature>
<feature type="transmembrane region" description="Helical" evidence="1">
    <location>
        <begin position="184"/>
        <end position="205"/>
    </location>
</feature>
<protein>
    <submittedName>
        <fullName evidence="2">DUF5690 family protein</fullName>
    </submittedName>
</protein>
<dbReference type="InterPro" id="IPR036259">
    <property type="entry name" value="MFS_trans_sf"/>
</dbReference>
<keyword evidence="1" id="KW-0472">Membrane</keyword>
<feature type="transmembrane region" description="Helical" evidence="1">
    <location>
        <begin position="97"/>
        <end position="115"/>
    </location>
</feature>
<keyword evidence="1" id="KW-1133">Transmembrane helix</keyword>
<dbReference type="Proteomes" id="UP001595906">
    <property type="component" value="Unassembled WGS sequence"/>
</dbReference>
<proteinExistence type="predicted"/>
<dbReference type="SUPFAM" id="SSF103473">
    <property type="entry name" value="MFS general substrate transporter"/>
    <property type="match status" value="1"/>
</dbReference>
<keyword evidence="3" id="KW-1185">Reference proteome</keyword>
<feature type="transmembrane region" description="Helical" evidence="1">
    <location>
        <begin position="26"/>
        <end position="46"/>
    </location>
</feature>
<gene>
    <name evidence="2" type="ORF">ACFOW1_05655</name>
</gene>
<name>A0ABV8PVV8_9BACT</name>
<feature type="transmembrane region" description="Helical" evidence="1">
    <location>
        <begin position="403"/>
        <end position="426"/>
    </location>
</feature>
<keyword evidence="1" id="KW-0812">Transmembrane</keyword>
<dbReference type="InterPro" id="IPR043745">
    <property type="entry name" value="DUF5690"/>
</dbReference>
<sequence length="440" mass="49570">MTKHMQVSISNSQPNSVQQWLAKTPWGAVCCMSFSAFIIYSCMYGFRKPYTVATYNNLYFLGISYKVCLVVAQVIGYMLSKFIGIRFISTMQPIKRAYFIILFIGLAWLSLLGFAVVPAPYNIFCMFLNGLPLGMVFGLVFGFLEGRKTTEIMGAFLATSFIFASGLAKSIGKWLLLKWHISEWLMPFVAGGFLILPLLVAVWFIQQSPPPSADDIAHRTQRHPMTKTERMAFVKTFGLAITPVVIAYGVFTIVRDFCEDFANELWIETGYKDNASIFANMSTNVSLIVLAIVGGFFLIKNNYKAFVAAHYIVIFGVLLSAAATLLYTANYISPITWMLLATTGMYLAYLPFNCLYFERMLSTYQMRANVGFVMYIADAFGYLGTVLVLLIKEFITIKYNWVSFFSGLFYTASIIGTLLIAVSLIIHHQLFKIITSRHDK</sequence>
<dbReference type="EMBL" id="JBHSDC010000003">
    <property type="protein sequence ID" value="MFC4231365.1"/>
    <property type="molecule type" value="Genomic_DNA"/>
</dbReference>
<dbReference type="Pfam" id="PF18943">
    <property type="entry name" value="DUF5690"/>
    <property type="match status" value="1"/>
</dbReference>
<comment type="caution">
    <text evidence="2">The sequence shown here is derived from an EMBL/GenBank/DDBJ whole genome shotgun (WGS) entry which is preliminary data.</text>
</comment>
<evidence type="ECO:0000256" key="1">
    <source>
        <dbReference type="SAM" id="Phobius"/>
    </source>
</evidence>
<evidence type="ECO:0000313" key="3">
    <source>
        <dbReference type="Proteomes" id="UP001595906"/>
    </source>
</evidence>
<feature type="transmembrane region" description="Helical" evidence="1">
    <location>
        <begin position="306"/>
        <end position="329"/>
    </location>
</feature>
<feature type="transmembrane region" description="Helical" evidence="1">
    <location>
        <begin position="369"/>
        <end position="391"/>
    </location>
</feature>
<dbReference type="RefSeq" id="WP_379012787.1">
    <property type="nucleotide sequence ID" value="NZ_JBHSDC010000003.1"/>
</dbReference>
<feature type="transmembrane region" description="Helical" evidence="1">
    <location>
        <begin position="274"/>
        <end position="299"/>
    </location>
</feature>
<evidence type="ECO:0000313" key="2">
    <source>
        <dbReference type="EMBL" id="MFC4231365.1"/>
    </source>
</evidence>
<reference evidence="3" key="1">
    <citation type="journal article" date="2019" name="Int. J. Syst. Evol. Microbiol.">
        <title>The Global Catalogue of Microorganisms (GCM) 10K type strain sequencing project: providing services to taxonomists for standard genome sequencing and annotation.</title>
        <authorList>
            <consortium name="The Broad Institute Genomics Platform"/>
            <consortium name="The Broad Institute Genome Sequencing Center for Infectious Disease"/>
            <person name="Wu L."/>
            <person name="Ma J."/>
        </authorList>
    </citation>
    <scope>NUCLEOTIDE SEQUENCE [LARGE SCALE GENOMIC DNA]</scope>
    <source>
        <strain evidence="3">CECT 8010</strain>
    </source>
</reference>
<accession>A0ABV8PVV8</accession>
<feature type="transmembrane region" description="Helical" evidence="1">
    <location>
        <begin position="335"/>
        <end position="357"/>
    </location>
</feature>
<dbReference type="Gene3D" id="1.20.1250.20">
    <property type="entry name" value="MFS general substrate transporter like domains"/>
    <property type="match status" value="1"/>
</dbReference>
<feature type="transmembrane region" description="Helical" evidence="1">
    <location>
        <begin position="58"/>
        <end position="77"/>
    </location>
</feature>
<feature type="transmembrane region" description="Helical" evidence="1">
    <location>
        <begin position="121"/>
        <end position="144"/>
    </location>
</feature>
<organism evidence="2 3">
    <name type="scientific">Parasediminibacterium paludis</name>
    <dbReference type="NCBI Taxonomy" id="908966"/>
    <lineage>
        <taxon>Bacteria</taxon>
        <taxon>Pseudomonadati</taxon>
        <taxon>Bacteroidota</taxon>
        <taxon>Chitinophagia</taxon>
        <taxon>Chitinophagales</taxon>
        <taxon>Chitinophagaceae</taxon>
        <taxon>Parasediminibacterium</taxon>
    </lineage>
</organism>